<sequence length="283" mass="32580">MSNEALCPLSIIHKKVLGWTVKFFKQWFYYDFVPLVKKYLKYNGLPMKAVLLIDNAPSHPSVDQLLVKDNISVKFLPPNVTALVQPMDQGVLEKMKKVYKRQMLSKLVEDEGELGVMGVLKSFNVKTVLYMIAEAWNEVERDNLVKSWKKLWPGVCSLPENKFEEEIDQSKEKNKEDEFIKIFKKIDGCSEVDEEDIDNWLLMDSDGGYKSITDEEIIASCGVSNNENAEDSDVDEPDVSEPDTITHSEAVNLVDKLMTYFEKQEEKSPNELLLLKRLRDRFA</sequence>
<reference evidence="3" key="1">
    <citation type="submission" date="2015-11" db="EMBL/GenBank/DDBJ databases">
        <title>De novo transcriptome assembly of four potential Pierce s Disease insect vectors from Arizona vineyards.</title>
        <authorList>
            <person name="Tassone E.E."/>
        </authorList>
    </citation>
    <scope>NUCLEOTIDE SEQUENCE</scope>
</reference>
<accession>A0A1B6LQW8</accession>
<evidence type="ECO:0000256" key="1">
    <source>
        <dbReference type="SAM" id="MobiDB-lite"/>
    </source>
</evidence>
<dbReference type="GO" id="GO:0005634">
    <property type="term" value="C:nucleus"/>
    <property type="evidence" value="ECO:0007669"/>
    <property type="project" value="TreeGrafter"/>
</dbReference>
<dbReference type="EMBL" id="GEBQ01013945">
    <property type="protein sequence ID" value="JAT26032.1"/>
    <property type="molecule type" value="Transcribed_RNA"/>
</dbReference>
<dbReference type="InterPro" id="IPR050863">
    <property type="entry name" value="CenT-Element_Derived"/>
</dbReference>
<feature type="region of interest" description="Disordered" evidence="1">
    <location>
        <begin position="223"/>
        <end position="245"/>
    </location>
</feature>
<protein>
    <recommendedName>
        <fullName evidence="2">DDE-1 domain-containing protein</fullName>
    </recommendedName>
</protein>
<name>A0A1B6LQW8_9HEMI</name>
<feature type="compositionally biased region" description="Acidic residues" evidence="1">
    <location>
        <begin position="228"/>
        <end position="241"/>
    </location>
</feature>
<dbReference type="PANTHER" id="PTHR19303:SF16">
    <property type="entry name" value="JERKY PROTEIN HOMOLOG-LIKE"/>
    <property type="match status" value="1"/>
</dbReference>
<evidence type="ECO:0000259" key="2">
    <source>
        <dbReference type="Pfam" id="PF03184"/>
    </source>
</evidence>
<feature type="domain" description="DDE-1" evidence="2">
    <location>
        <begin position="20"/>
        <end position="148"/>
    </location>
</feature>
<dbReference type="PANTHER" id="PTHR19303">
    <property type="entry name" value="TRANSPOSON"/>
    <property type="match status" value="1"/>
</dbReference>
<evidence type="ECO:0000313" key="3">
    <source>
        <dbReference type="EMBL" id="JAT26032.1"/>
    </source>
</evidence>
<dbReference type="Pfam" id="PF03184">
    <property type="entry name" value="DDE_1"/>
    <property type="match status" value="1"/>
</dbReference>
<organism evidence="3">
    <name type="scientific">Graphocephala atropunctata</name>
    <dbReference type="NCBI Taxonomy" id="36148"/>
    <lineage>
        <taxon>Eukaryota</taxon>
        <taxon>Metazoa</taxon>
        <taxon>Ecdysozoa</taxon>
        <taxon>Arthropoda</taxon>
        <taxon>Hexapoda</taxon>
        <taxon>Insecta</taxon>
        <taxon>Pterygota</taxon>
        <taxon>Neoptera</taxon>
        <taxon>Paraneoptera</taxon>
        <taxon>Hemiptera</taxon>
        <taxon>Auchenorrhyncha</taxon>
        <taxon>Membracoidea</taxon>
        <taxon>Cicadellidae</taxon>
        <taxon>Cicadellinae</taxon>
        <taxon>Cicadellini</taxon>
        <taxon>Graphocephala</taxon>
    </lineage>
</organism>
<dbReference type="GO" id="GO:0003677">
    <property type="term" value="F:DNA binding"/>
    <property type="evidence" value="ECO:0007669"/>
    <property type="project" value="TreeGrafter"/>
</dbReference>
<dbReference type="Gene3D" id="3.30.420.10">
    <property type="entry name" value="Ribonuclease H-like superfamily/Ribonuclease H"/>
    <property type="match status" value="1"/>
</dbReference>
<gene>
    <name evidence="3" type="ORF">g.41657</name>
</gene>
<proteinExistence type="predicted"/>
<dbReference type="AlphaFoldDB" id="A0A1B6LQW8"/>
<dbReference type="InterPro" id="IPR004875">
    <property type="entry name" value="DDE_SF_endonuclease_dom"/>
</dbReference>
<dbReference type="InterPro" id="IPR036397">
    <property type="entry name" value="RNaseH_sf"/>
</dbReference>